<dbReference type="Proteomes" id="UP001319180">
    <property type="component" value="Unassembled WGS sequence"/>
</dbReference>
<evidence type="ECO:0000313" key="2">
    <source>
        <dbReference type="Proteomes" id="UP001319180"/>
    </source>
</evidence>
<dbReference type="EMBL" id="JAHESC010000002">
    <property type="protein sequence ID" value="MBT1685332.1"/>
    <property type="molecule type" value="Genomic_DNA"/>
</dbReference>
<accession>A0AAP2D9Z3</accession>
<organism evidence="1 2">
    <name type="scientific">Dawidia soli</name>
    <dbReference type="NCBI Taxonomy" id="2782352"/>
    <lineage>
        <taxon>Bacteria</taxon>
        <taxon>Pseudomonadati</taxon>
        <taxon>Bacteroidota</taxon>
        <taxon>Cytophagia</taxon>
        <taxon>Cytophagales</taxon>
        <taxon>Chryseotaleaceae</taxon>
        <taxon>Dawidia</taxon>
    </lineage>
</organism>
<gene>
    <name evidence="1" type="ORF">KK078_02130</name>
</gene>
<dbReference type="AlphaFoldDB" id="A0AAP2D9Z3"/>
<name>A0AAP2D9Z3_9BACT</name>
<sequence length="143" mass="15697">MRQYIVFALSILAITSCSIKRTGEKAGEVVGEFVKGASSGVQRPFKVEVKLSDPLKQKGLTLGKILIASDTLGVDNLVSVYCIFKENFQDTLVLKAFDNDGLETGRSRLPITAQKGGAGYYDFPFDRRTNLDATDCQLVLEQQ</sequence>
<dbReference type="PROSITE" id="PS51257">
    <property type="entry name" value="PROKAR_LIPOPROTEIN"/>
    <property type="match status" value="1"/>
</dbReference>
<reference evidence="1 2" key="1">
    <citation type="submission" date="2021-05" db="EMBL/GenBank/DDBJ databases">
        <title>A Polyphasic approach of four new species of the genus Ohtaekwangia: Ohtaekwangia histidinii sp. nov., Ohtaekwangia cretensis sp. nov., Ohtaekwangia indiensis sp. nov., Ohtaekwangia reichenbachii sp. nov. from diverse environment.</title>
        <authorList>
            <person name="Octaviana S."/>
        </authorList>
    </citation>
    <scope>NUCLEOTIDE SEQUENCE [LARGE SCALE GENOMIC DNA]</scope>
    <source>
        <strain evidence="1 2">PWU37</strain>
    </source>
</reference>
<comment type="caution">
    <text evidence="1">The sequence shown here is derived from an EMBL/GenBank/DDBJ whole genome shotgun (WGS) entry which is preliminary data.</text>
</comment>
<keyword evidence="2" id="KW-1185">Reference proteome</keyword>
<protein>
    <submittedName>
        <fullName evidence="1">Uncharacterized protein</fullName>
    </submittedName>
</protein>
<evidence type="ECO:0000313" key="1">
    <source>
        <dbReference type="EMBL" id="MBT1685332.1"/>
    </source>
</evidence>
<dbReference type="RefSeq" id="WP_254088582.1">
    <property type="nucleotide sequence ID" value="NZ_JAHESC010000002.1"/>
</dbReference>
<proteinExistence type="predicted"/>